<protein>
    <submittedName>
        <fullName evidence="2">Multiubiquitin domain-containing protein</fullName>
    </submittedName>
</protein>
<dbReference type="EMBL" id="CP076135">
    <property type="protein sequence ID" value="QWG18790.1"/>
    <property type="molecule type" value="Genomic_DNA"/>
</dbReference>
<organism evidence="2 3">
    <name type="scientific">Bradyrhizobium sediminis</name>
    <dbReference type="NCBI Taxonomy" id="2840469"/>
    <lineage>
        <taxon>Bacteria</taxon>
        <taxon>Pseudomonadati</taxon>
        <taxon>Pseudomonadota</taxon>
        <taxon>Alphaproteobacteria</taxon>
        <taxon>Hyphomicrobiales</taxon>
        <taxon>Nitrobacteraceae</taxon>
        <taxon>Bradyrhizobium</taxon>
    </lineage>
</organism>
<evidence type="ECO:0000313" key="2">
    <source>
        <dbReference type="EMBL" id="QWG18790.1"/>
    </source>
</evidence>
<reference evidence="2" key="1">
    <citation type="submission" date="2021-06" db="EMBL/GenBank/DDBJ databases">
        <title>Bradyrhizobium sp. S2-11-2 Genome sequencing.</title>
        <authorList>
            <person name="Jin L."/>
        </authorList>
    </citation>
    <scope>NUCLEOTIDE SEQUENCE</scope>
    <source>
        <strain evidence="2">S2-11-2</strain>
    </source>
</reference>
<feature type="domain" description="Multi-ubiquitin" evidence="1">
    <location>
        <begin position="76"/>
        <end position="146"/>
    </location>
</feature>
<evidence type="ECO:0000259" key="1">
    <source>
        <dbReference type="Pfam" id="PF14452"/>
    </source>
</evidence>
<name>A0A975NPU6_9BRAD</name>
<sequence>MSEDHHDHEVRIHIDREPYKSPNPTTGEALYKLAEMGPHKELFREAEGDHEDQLIPRDGTEVHLHKDEHFYSQKTVTIFVNGTQDAWPHRKISYDQVVKLAFPHGPFGGDIRYSVSWTKPDGQEGSLRPGHKVVVVEEMIFDVRNTDKS</sequence>
<proteinExistence type="predicted"/>
<dbReference type="InterPro" id="IPR027802">
    <property type="entry name" value="Multi-ubiquitin_dom"/>
</dbReference>
<dbReference type="KEGG" id="bsei:KMZ68_02535"/>
<dbReference type="AlphaFoldDB" id="A0A975NPU6"/>
<accession>A0A975NPU6</accession>
<dbReference type="Proteomes" id="UP000680805">
    <property type="component" value="Chromosome"/>
</dbReference>
<dbReference type="Pfam" id="PF14452">
    <property type="entry name" value="Multi_ubiq"/>
    <property type="match status" value="1"/>
</dbReference>
<evidence type="ECO:0000313" key="3">
    <source>
        <dbReference type="Proteomes" id="UP000680805"/>
    </source>
</evidence>
<gene>
    <name evidence="2" type="ORF">KMZ68_02535</name>
</gene>
<dbReference type="RefSeq" id="WP_215614344.1">
    <property type="nucleotide sequence ID" value="NZ_CP076135.1"/>
</dbReference>